<dbReference type="EMBL" id="UYRU01083873">
    <property type="protein sequence ID" value="VDN33521.1"/>
    <property type="molecule type" value="Genomic_DNA"/>
</dbReference>
<dbReference type="AlphaFoldDB" id="A0A3P7NTB8"/>
<dbReference type="GO" id="GO:0015918">
    <property type="term" value="P:sterol transport"/>
    <property type="evidence" value="ECO:0007669"/>
    <property type="project" value="TreeGrafter"/>
</dbReference>
<keyword evidence="1" id="KW-0472">Membrane</keyword>
<feature type="transmembrane region" description="Helical" evidence="1">
    <location>
        <begin position="6"/>
        <end position="29"/>
    </location>
</feature>
<dbReference type="GO" id="GO:0015485">
    <property type="term" value="F:cholesterol binding"/>
    <property type="evidence" value="ECO:0007669"/>
    <property type="project" value="TreeGrafter"/>
</dbReference>
<organism evidence="2 3">
    <name type="scientific">Dibothriocephalus latus</name>
    <name type="common">Fish tapeworm</name>
    <name type="synonym">Diphyllobothrium latum</name>
    <dbReference type="NCBI Taxonomy" id="60516"/>
    <lineage>
        <taxon>Eukaryota</taxon>
        <taxon>Metazoa</taxon>
        <taxon>Spiralia</taxon>
        <taxon>Lophotrochozoa</taxon>
        <taxon>Platyhelminthes</taxon>
        <taxon>Cestoda</taxon>
        <taxon>Eucestoda</taxon>
        <taxon>Diphyllobothriidea</taxon>
        <taxon>Diphyllobothriidae</taxon>
        <taxon>Dibothriocephalus</taxon>
    </lineage>
</organism>
<reference evidence="2 3" key="1">
    <citation type="submission" date="2018-11" db="EMBL/GenBank/DDBJ databases">
        <authorList>
            <consortium name="Pathogen Informatics"/>
        </authorList>
    </citation>
    <scope>NUCLEOTIDE SEQUENCE [LARGE SCALE GENOMIC DNA]</scope>
</reference>
<sequence length="154" mass="17252">MYAGFPLPWFVMLIVFVVLATIFIVTESVRACIAARRRRQQDQLLVNNEVIISTPPNTPSTLGFHARLGPAVEVALSKAFSRLGRGIARHPVATLILSLIVIASLCCGLTMFTVTTAPVDLWSDPKSRARQEKDYFDTHFAYVHFLCYQIFFSC</sequence>
<dbReference type="Proteomes" id="UP000281553">
    <property type="component" value="Unassembled WGS sequence"/>
</dbReference>
<dbReference type="GO" id="GO:0030299">
    <property type="term" value="P:intestinal cholesterol absorption"/>
    <property type="evidence" value="ECO:0007669"/>
    <property type="project" value="TreeGrafter"/>
</dbReference>
<proteinExistence type="predicted"/>
<keyword evidence="1" id="KW-0812">Transmembrane</keyword>
<dbReference type="PANTHER" id="PTHR45727">
    <property type="entry name" value="NPC INTRACELLULAR CHOLESTEROL TRANSPORTER 1"/>
    <property type="match status" value="1"/>
</dbReference>
<evidence type="ECO:0000256" key="1">
    <source>
        <dbReference type="SAM" id="Phobius"/>
    </source>
</evidence>
<dbReference type="GO" id="GO:0042632">
    <property type="term" value="P:cholesterol homeostasis"/>
    <property type="evidence" value="ECO:0007669"/>
    <property type="project" value="TreeGrafter"/>
</dbReference>
<protein>
    <recommendedName>
        <fullName evidence="4">SSD domain-containing protein</fullName>
    </recommendedName>
</protein>
<gene>
    <name evidence="2" type="ORF">DILT_LOCUS16255</name>
</gene>
<keyword evidence="1" id="KW-1133">Transmembrane helix</keyword>
<feature type="transmembrane region" description="Helical" evidence="1">
    <location>
        <begin position="92"/>
        <end position="114"/>
    </location>
</feature>
<name>A0A3P7NTB8_DIBLA</name>
<dbReference type="GO" id="GO:0005886">
    <property type="term" value="C:plasma membrane"/>
    <property type="evidence" value="ECO:0007669"/>
    <property type="project" value="TreeGrafter"/>
</dbReference>
<keyword evidence="3" id="KW-1185">Reference proteome</keyword>
<dbReference type="OrthoDB" id="6510177at2759"/>
<evidence type="ECO:0000313" key="2">
    <source>
        <dbReference type="EMBL" id="VDN33521.1"/>
    </source>
</evidence>
<dbReference type="PANTHER" id="PTHR45727:SF2">
    <property type="entry name" value="NPC INTRACELLULAR CHOLESTEROL TRANSPORTER 1"/>
    <property type="match status" value="1"/>
</dbReference>
<evidence type="ECO:0008006" key="4">
    <source>
        <dbReference type="Google" id="ProtNLM"/>
    </source>
</evidence>
<accession>A0A3P7NTB8</accession>
<evidence type="ECO:0000313" key="3">
    <source>
        <dbReference type="Proteomes" id="UP000281553"/>
    </source>
</evidence>